<evidence type="ECO:0000313" key="3">
    <source>
        <dbReference type="EMBL" id="TWT32360.1"/>
    </source>
</evidence>
<reference evidence="3 4" key="1">
    <citation type="submission" date="2019-02" db="EMBL/GenBank/DDBJ databases">
        <title>Deep-cultivation of Planctomycetes and their phenomic and genomic characterization uncovers novel biology.</title>
        <authorList>
            <person name="Wiegand S."/>
            <person name="Jogler M."/>
            <person name="Boedeker C."/>
            <person name="Pinto D."/>
            <person name="Vollmers J."/>
            <person name="Rivas-Marin E."/>
            <person name="Kohn T."/>
            <person name="Peeters S.H."/>
            <person name="Heuer A."/>
            <person name="Rast P."/>
            <person name="Oberbeckmann S."/>
            <person name="Bunk B."/>
            <person name="Jeske O."/>
            <person name="Meyerdierks A."/>
            <person name="Storesund J.E."/>
            <person name="Kallscheuer N."/>
            <person name="Luecker S."/>
            <person name="Lage O.M."/>
            <person name="Pohl T."/>
            <person name="Merkel B.J."/>
            <person name="Hornburger P."/>
            <person name="Mueller R.-W."/>
            <person name="Bruemmer F."/>
            <person name="Labrenz M."/>
            <person name="Spormann A.M."/>
            <person name="Op Den Camp H."/>
            <person name="Overmann J."/>
            <person name="Amann R."/>
            <person name="Jetten M.S.M."/>
            <person name="Mascher T."/>
            <person name="Medema M.H."/>
            <person name="Devos D.P."/>
            <person name="Kaster A.-K."/>
            <person name="Ovreas L."/>
            <person name="Rohde M."/>
            <person name="Galperin M.Y."/>
            <person name="Jogler C."/>
        </authorList>
    </citation>
    <scope>NUCLEOTIDE SEQUENCE [LARGE SCALE GENOMIC DNA]</scope>
    <source>
        <strain evidence="3 4">KOR34</strain>
    </source>
</reference>
<protein>
    <recommendedName>
        <fullName evidence="5">KAP family P-loop domain protein</fullName>
    </recommendedName>
</protein>
<accession>A0A5C5V2Y5</accession>
<dbReference type="EMBL" id="SIHJ01000003">
    <property type="protein sequence ID" value="TWT32360.1"/>
    <property type="molecule type" value="Genomic_DNA"/>
</dbReference>
<keyword evidence="2" id="KW-0472">Membrane</keyword>
<evidence type="ECO:0000256" key="2">
    <source>
        <dbReference type="SAM" id="Phobius"/>
    </source>
</evidence>
<feature type="transmembrane region" description="Helical" evidence="2">
    <location>
        <begin position="205"/>
        <end position="230"/>
    </location>
</feature>
<proteinExistence type="predicted"/>
<keyword evidence="2" id="KW-1133">Transmembrane helix</keyword>
<name>A0A5C5V2Y5_9BACT</name>
<feature type="region of interest" description="Disordered" evidence="1">
    <location>
        <begin position="1"/>
        <end position="24"/>
    </location>
</feature>
<comment type="caution">
    <text evidence="3">The sequence shown here is derived from an EMBL/GenBank/DDBJ whole genome shotgun (WGS) entry which is preliminary data.</text>
</comment>
<evidence type="ECO:0000313" key="4">
    <source>
        <dbReference type="Proteomes" id="UP000316714"/>
    </source>
</evidence>
<dbReference type="RefSeq" id="WP_146567658.1">
    <property type="nucleotide sequence ID" value="NZ_SIHJ01000003.1"/>
</dbReference>
<feature type="transmembrane region" description="Helical" evidence="2">
    <location>
        <begin position="236"/>
        <end position="255"/>
    </location>
</feature>
<dbReference type="AlphaFoldDB" id="A0A5C5V2Y5"/>
<evidence type="ECO:0008006" key="5">
    <source>
        <dbReference type="Google" id="ProtNLM"/>
    </source>
</evidence>
<keyword evidence="2" id="KW-0812">Transmembrane</keyword>
<evidence type="ECO:0000256" key="1">
    <source>
        <dbReference type="SAM" id="MobiDB-lite"/>
    </source>
</evidence>
<sequence length="503" mass="56988">MRTDQFLKHHGVTSNPFTEEDAQTDPVFKSKCRGTTFHPAWDKVFGEPTDPATSIVFGEKGAGKTAMRLQVIGQLASHNKEVKQGRLWVIEYDDFNPFLDRFADRLSARKQRDPAKVLAEWKLWDHMDAILSLGVTDLVDHLLDSPHRDGPEANRLRPSPGATQFKNALDRSQKRDLLLLAACYDNSTAEPFTVRWKRLKRAVGYGAASAWGEALVGLAVTAIAVGAMIATSNWGWLSAPWVYLAVAFGWLPWVYKWARRRWMAGKVSKHLRVLRRDAGSIRELLMSFASRDLLNQPLPDKNRTDDRYELLGKLQGVLRALGVTGVVVLVDRVDEPHLLNGKAELMRDLVWSMLDNKFLKQPGIGLKLLLPSELAEHVHREDRDFHQRSRLDKQNMVPSLDWTGEALWDLTNDRIAACSDADPSPTIREMISADVSDERLLDAFRSLRTPRHLFKFLFRLISTHCSAHKDTDPAWKINRETFESVLAVYTREQAAVDRGLSVG</sequence>
<dbReference type="Proteomes" id="UP000316714">
    <property type="component" value="Unassembled WGS sequence"/>
</dbReference>
<keyword evidence="4" id="KW-1185">Reference proteome</keyword>
<gene>
    <name evidence="3" type="ORF">KOR34_41230</name>
</gene>
<organism evidence="3 4">
    <name type="scientific">Posidoniimonas corsicana</name>
    <dbReference type="NCBI Taxonomy" id="1938618"/>
    <lineage>
        <taxon>Bacteria</taxon>
        <taxon>Pseudomonadati</taxon>
        <taxon>Planctomycetota</taxon>
        <taxon>Planctomycetia</taxon>
        <taxon>Pirellulales</taxon>
        <taxon>Lacipirellulaceae</taxon>
        <taxon>Posidoniimonas</taxon>
    </lineage>
</organism>
<dbReference type="OrthoDB" id="208020at2"/>